<dbReference type="PRINTS" id="PR00370">
    <property type="entry name" value="FMOXYGENASE"/>
</dbReference>
<evidence type="ECO:0000256" key="12">
    <source>
        <dbReference type="ARBA" id="ARBA00023136"/>
    </source>
</evidence>
<organism evidence="19 20">
    <name type="scientific">Larinioides sclopetarius</name>
    <dbReference type="NCBI Taxonomy" id="280406"/>
    <lineage>
        <taxon>Eukaryota</taxon>
        <taxon>Metazoa</taxon>
        <taxon>Ecdysozoa</taxon>
        <taxon>Arthropoda</taxon>
        <taxon>Chelicerata</taxon>
        <taxon>Arachnida</taxon>
        <taxon>Araneae</taxon>
        <taxon>Araneomorphae</taxon>
        <taxon>Entelegynae</taxon>
        <taxon>Araneoidea</taxon>
        <taxon>Araneidae</taxon>
        <taxon>Larinioides</taxon>
    </lineage>
</organism>
<comment type="catalytic activity">
    <reaction evidence="14">
        <text>hypotaurine + NADH + O2 + H(+) = taurine + NAD(+) + H2O</text>
        <dbReference type="Rhea" id="RHEA:74111"/>
        <dbReference type="ChEBI" id="CHEBI:15377"/>
        <dbReference type="ChEBI" id="CHEBI:15378"/>
        <dbReference type="ChEBI" id="CHEBI:15379"/>
        <dbReference type="ChEBI" id="CHEBI:57540"/>
        <dbReference type="ChEBI" id="CHEBI:57853"/>
        <dbReference type="ChEBI" id="CHEBI:57945"/>
        <dbReference type="ChEBI" id="CHEBI:507393"/>
        <dbReference type="EC" id="1.14.13.8"/>
    </reaction>
    <physiologicalReaction direction="left-to-right" evidence="14">
        <dbReference type="Rhea" id="RHEA:74112"/>
    </physiologicalReaction>
</comment>
<keyword evidence="8" id="KW-0521">NADP</keyword>
<dbReference type="GO" id="GO:0050660">
    <property type="term" value="F:flavin adenine dinucleotide binding"/>
    <property type="evidence" value="ECO:0007669"/>
    <property type="project" value="InterPro"/>
</dbReference>
<keyword evidence="9" id="KW-1133">Transmembrane helix</keyword>
<keyword evidence="10 18" id="KW-0560">Oxidoreductase</keyword>
<comment type="function">
    <text evidence="13">Broad spectrum monooxygenase that catalyzes the oxygenation of a wide variety of nitrogen- and sulfur-containing compounds including xenobiotics. Catalyzes the S-oxygenation of hypotaurine to produce taurine, an organic osmolyte involved in cell volume regulation as well as a variety of cytoprotective and developmental processes. In vitro, catalyzes the N-oxygenation of trimethylamine (TMA) to produce trimethylamine N-oxide (TMAO) and could therefore participate to the detoxification of this compound that is generated by the action of gut microbiota from dietary precursors such as choline, choline containing compounds, betaine or L-carnitine.</text>
</comment>
<evidence type="ECO:0000256" key="8">
    <source>
        <dbReference type="ARBA" id="ARBA00022857"/>
    </source>
</evidence>
<evidence type="ECO:0000256" key="15">
    <source>
        <dbReference type="ARBA" id="ARBA00048041"/>
    </source>
</evidence>
<evidence type="ECO:0000256" key="2">
    <source>
        <dbReference type="ARBA" id="ARBA00004389"/>
    </source>
</evidence>
<dbReference type="Gene3D" id="3.50.50.60">
    <property type="entry name" value="FAD/NAD(P)-binding domain"/>
    <property type="match status" value="3"/>
</dbReference>
<dbReference type="EC" id="1.-.-.-" evidence="18"/>
<dbReference type="InterPro" id="IPR000960">
    <property type="entry name" value="Flavin_mOase"/>
</dbReference>
<comment type="cofactor">
    <cofactor evidence="1 18">
        <name>FAD</name>
        <dbReference type="ChEBI" id="CHEBI:57692"/>
    </cofactor>
</comment>
<evidence type="ECO:0000256" key="10">
    <source>
        <dbReference type="ARBA" id="ARBA00023002"/>
    </source>
</evidence>
<keyword evidence="4 18" id="KW-0285">Flavoprotein</keyword>
<dbReference type="AlphaFoldDB" id="A0AAV1YW08"/>
<comment type="catalytic activity">
    <reaction evidence="16">
        <text>trimethylamine + NADPH + O2 = trimethylamine N-oxide + NADP(+) + H2O</text>
        <dbReference type="Rhea" id="RHEA:31979"/>
        <dbReference type="ChEBI" id="CHEBI:15377"/>
        <dbReference type="ChEBI" id="CHEBI:15379"/>
        <dbReference type="ChEBI" id="CHEBI:15724"/>
        <dbReference type="ChEBI" id="CHEBI:57783"/>
        <dbReference type="ChEBI" id="CHEBI:58349"/>
        <dbReference type="ChEBI" id="CHEBI:58389"/>
        <dbReference type="EC" id="1.14.13.148"/>
    </reaction>
    <physiologicalReaction direction="left-to-right" evidence="16">
        <dbReference type="Rhea" id="RHEA:31980"/>
    </physiologicalReaction>
</comment>
<evidence type="ECO:0000256" key="14">
    <source>
        <dbReference type="ARBA" id="ARBA00047338"/>
    </source>
</evidence>
<evidence type="ECO:0000256" key="4">
    <source>
        <dbReference type="ARBA" id="ARBA00022630"/>
    </source>
</evidence>
<keyword evidence="7 18" id="KW-0274">FAD</keyword>
<dbReference type="GO" id="GO:0050661">
    <property type="term" value="F:NADP binding"/>
    <property type="evidence" value="ECO:0007669"/>
    <property type="project" value="InterPro"/>
</dbReference>
<comment type="caution">
    <text evidence="19">The sequence shown here is derived from an EMBL/GenBank/DDBJ whole genome shotgun (WGS) entry which is preliminary data.</text>
</comment>
<evidence type="ECO:0000256" key="16">
    <source>
        <dbReference type="ARBA" id="ARBA00048088"/>
    </source>
</evidence>
<proteinExistence type="inferred from homology"/>
<evidence type="ECO:0000313" key="20">
    <source>
        <dbReference type="Proteomes" id="UP001497382"/>
    </source>
</evidence>
<dbReference type="InterPro" id="IPR050346">
    <property type="entry name" value="FMO-like"/>
</dbReference>
<keyword evidence="11 18" id="KW-0503">Monooxygenase</keyword>
<evidence type="ECO:0000256" key="9">
    <source>
        <dbReference type="ARBA" id="ARBA00022989"/>
    </source>
</evidence>
<gene>
    <name evidence="19" type="ORF">LARSCL_LOCUS1328</name>
</gene>
<comment type="similarity">
    <text evidence="3 18">Belongs to the FMO family.</text>
</comment>
<dbReference type="PANTHER" id="PTHR23023">
    <property type="entry name" value="DIMETHYLANILINE MONOOXYGENASE"/>
    <property type="match status" value="1"/>
</dbReference>
<dbReference type="GO" id="GO:0005789">
    <property type="term" value="C:endoplasmic reticulum membrane"/>
    <property type="evidence" value="ECO:0007669"/>
    <property type="project" value="UniProtKB-SubCell"/>
</dbReference>
<sequence length="987" mass="111589">MASKNKRVAVIGGGVAGIASMVALKEEGGFDIACFEKTDNFGGTWCYREESVIGVASIMPTTHLVTSKELSAISNFPPRKECSNFMRHDQVYEYIQEYAKLQDVLKYIQFNSKVTEVKKTDDYEETGRWIVTVKNTVTREITNSVYDGVMVAIGHVNRPNIPSYPGQDLFKGNLFHSHSLKEVDPYKNKTIIVVGMGCSGLDAAIETSNVAKQVYLSARNGAFVVDRVGINGIPYDYDMLRPYLYQLMDIFPTKFISWCFETGYLDKQYNHNLYPVVPKQHLLARDPSVTSNFSAKLINGAVIQKPGIQSFTEDGVVFEGETEVTKADVVIMATGYTWKFPFLEEDVLVREENRIDLYKCVFPIHLKHPTIAIVGFFLPFGPGIPPGELQCRWVAQVFAGKCKLPSRKIMLEHTRRRYEANVARYGPSEKVSIKVDFIQYCDEIAVEFGAKPNLLKHMESKNKRVAVLGGGLSGLGSWIALKEAGAFDVICFEKTDIYGGTWSYREHSDDGVPSIMPTTTTINSKELIALSNFPPPKECNNYMRYDEFFQYLKAHAERNDGLNYVRYNFEVVEVKRCDDYEITGKWAVTVRNTISGEVSTGVYDALIVSTGHINRPKMPSYPGQDLFKGKIIYSHSLKGVEPYRNKTILVVGMGCSGLDAAVETNNVAKKVYLSTRSGRHVINRIGLNGYPYDYILIRPYLYQLLDIFPASFVSWCFETGYLDNQFHHNLYSVVPDHHVFSKDPAISSQIGSKLITGAVIQKPDIETFAEDGVVFKGETEVTKADVVIMATGYTWKFPYLEEGIIIEDKGKFDLYKCVFPIHMKHSTIAFVGFFLPFGPGIPPGELQCRWVAQVFAGKCNLPSKKQMLKDAEKRYKANLSRYGPSEKVSIKVNYIQYCDELAAEFGAKPDILKFFFTDIRLFFKIMFGPSLAYQYRLQGPHPWDGAREAIMTSKDRMLYPLTKKCSIERQENVFKRIARKTLSCIIF</sequence>
<accession>A0AAV1YW08</accession>
<dbReference type="GO" id="GO:0004499">
    <property type="term" value="F:N,N-dimethylaniline monooxygenase activity"/>
    <property type="evidence" value="ECO:0007669"/>
    <property type="project" value="InterPro"/>
</dbReference>
<keyword evidence="6" id="KW-0256">Endoplasmic reticulum</keyword>
<dbReference type="Proteomes" id="UP001497382">
    <property type="component" value="Unassembled WGS sequence"/>
</dbReference>
<reference evidence="19 20" key="1">
    <citation type="submission" date="2024-04" db="EMBL/GenBank/DDBJ databases">
        <authorList>
            <person name="Rising A."/>
            <person name="Reimegard J."/>
            <person name="Sonavane S."/>
            <person name="Akerstrom W."/>
            <person name="Nylinder S."/>
            <person name="Hedman E."/>
            <person name="Kallberg Y."/>
        </authorList>
    </citation>
    <scope>NUCLEOTIDE SEQUENCE [LARGE SCALE GENOMIC DNA]</scope>
</reference>
<evidence type="ECO:0000256" key="17">
    <source>
        <dbReference type="ARBA" id="ARBA00049443"/>
    </source>
</evidence>
<comment type="subcellular location">
    <subcellularLocation>
        <location evidence="2">Endoplasmic reticulum membrane</location>
        <topology evidence="2">Single-pass membrane protein</topology>
    </subcellularLocation>
</comment>
<keyword evidence="20" id="KW-1185">Reference proteome</keyword>
<name>A0AAV1YW08_9ARAC</name>
<evidence type="ECO:0000256" key="6">
    <source>
        <dbReference type="ARBA" id="ARBA00022824"/>
    </source>
</evidence>
<dbReference type="Pfam" id="PF00743">
    <property type="entry name" value="FMO-like"/>
    <property type="match status" value="2"/>
</dbReference>
<evidence type="ECO:0000256" key="18">
    <source>
        <dbReference type="RuleBase" id="RU361177"/>
    </source>
</evidence>
<protein>
    <recommendedName>
        <fullName evidence="18">Flavin-containing monooxygenase</fullName>
        <ecNumber evidence="18">1.-.-.-</ecNumber>
    </recommendedName>
</protein>
<dbReference type="InterPro" id="IPR002253">
    <property type="entry name" value="Flavin_mOase_1"/>
</dbReference>
<dbReference type="EMBL" id="CAXIEN010000007">
    <property type="protein sequence ID" value="CAL1263032.1"/>
    <property type="molecule type" value="Genomic_DNA"/>
</dbReference>
<keyword evidence="5" id="KW-0812">Transmembrane</keyword>
<evidence type="ECO:0000313" key="19">
    <source>
        <dbReference type="EMBL" id="CAL1263032.1"/>
    </source>
</evidence>
<comment type="catalytic activity">
    <reaction evidence="15">
        <text>hypotaurine + NADPH + O2 + H(+) = taurine + NADP(+) + H2O</text>
        <dbReference type="Rhea" id="RHEA:69819"/>
        <dbReference type="ChEBI" id="CHEBI:15377"/>
        <dbReference type="ChEBI" id="CHEBI:15378"/>
        <dbReference type="ChEBI" id="CHEBI:15379"/>
        <dbReference type="ChEBI" id="CHEBI:57783"/>
        <dbReference type="ChEBI" id="CHEBI:57853"/>
        <dbReference type="ChEBI" id="CHEBI:58349"/>
        <dbReference type="ChEBI" id="CHEBI:507393"/>
        <dbReference type="EC" id="1.14.13.8"/>
    </reaction>
    <physiologicalReaction direction="left-to-right" evidence="15">
        <dbReference type="Rhea" id="RHEA:69820"/>
    </physiologicalReaction>
</comment>
<dbReference type="FunFam" id="3.50.50.60:FF:000159">
    <property type="entry name" value="Dimethylaniline monooxygenase [N-oxide-forming]"/>
    <property type="match status" value="2"/>
</dbReference>
<evidence type="ECO:0000256" key="1">
    <source>
        <dbReference type="ARBA" id="ARBA00001974"/>
    </source>
</evidence>
<dbReference type="GO" id="GO:0034899">
    <property type="term" value="F:trimethylamine monooxygenase activity"/>
    <property type="evidence" value="ECO:0007669"/>
    <property type="project" value="UniProtKB-EC"/>
</dbReference>
<comment type="catalytic activity">
    <reaction evidence="17">
        <text>N,N-dimethylaniline + NADPH + O2 + H(+) = N,N-dimethylaniline N-oxide + NADP(+) + H2O</text>
        <dbReference type="Rhea" id="RHEA:24468"/>
        <dbReference type="ChEBI" id="CHEBI:15377"/>
        <dbReference type="ChEBI" id="CHEBI:15378"/>
        <dbReference type="ChEBI" id="CHEBI:15379"/>
        <dbReference type="ChEBI" id="CHEBI:16269"/>
        <dbReference type="ChEBI" id="CHEBI:17735"/>
        <dbReference type="ChEBI" id="CHEBI:57783"/>
        <dbReference type="ChEBI" id="CHEBI:58349"/>
        <dbReference type="EC" id="1.14.13.8"/>
    </reaction>
    <physiologicalReaction direction="left-to-right" evidence="17">
        <dbReference type="Rhea" id="RHEA:24469"/>
    </physiologicalReaction>
</comment>
<dbReference type="InterPro" id="IPR036188">
    <property type="entry name" value="FAD/NAD-bd_sf"/>
</dbReference>
<dbReference type="InterPro" id="IPR020946">
    <property type="entry name" value="Flavin_mOase-like"/>
</dbReference>
<evidence type="ECO:0000256" key="13">
    <source>
        <dbReference type="ARBA" id="ARBA00045957"/>
    </source>
</evidence>
<evidence type="ECO:0000256" key="5">
    <source>
        <dbReference type="ARBA" id="ARBA00022692"/>
    </source>
</evidence>
<evidence type="ECO:0000256" key="11">
    <source>
        <dbReference type="ARBA" id="ARBA00023033"/>
    </source>
</evidence>
<dbReference type="SUPFAM" id="SSF51905">
    <property type="entry name" value="FAD/NAD(P)-binding domain"/>
    <property type="match status" value="4"/>
</dbReference>
<dbReference type="PRINTS" id="PR01121">
    <property type="entry name" value="FMOXYGENASE1"/>
</dbReference>
<evidence type="ECO:0000256" key="7">
    <source>
        <dbReference type="ARBA" id="ARBA00022827"/>
    </source>
</evidence>
<evidence type="ECO:0000256" key="3">
    <source>
        <dbReference type="ARBA" id="ARBA00009183"/>
    </source>
</evidence>
<keyword evidence="12" id="KW-0472">Membrane</keyword>